<evidence type="ECO:0000313" key="3">
    <source>
        <dbReference type="Proteomes" id="UP000075420"/>
    </source>
</evidence>
<sequence length="458" mass="50407">MNVMTRTDEPRTHFILVPGFAGFDALGSLHYYQGVTEALRGWKGAMYEAPLTLHYFANVPTARIETRAKVLLDWLLQRYKRGILRLNRGDYIHFIGHSTGGMDIRWMMKYLHELAARGEPIEKFSAEAIIRSICSVQFLSTPHRGSNLARVLGGWSSKLQALVTVVYETSRTLRQPGGHLLASLLRRLGWSAGWVDAILDTMSLFSAGDEQDGVARVRARGVYFDTLRWLSDASDDFGAVADLDPARYAADAAHAEELFRTTYAHVRLRSIVTRAAPRPGSPEHDLFKIFHEWTALEPGRELGPDCSVRRLDGAGSVALGRADNDGIVNCVSMVWPTPDDSVFIEADHADIIGHHGGCGGPDEDVVSPAHKRYDLLLSSADFRREHFLDVWRSVRRFAFASESGRDRKAPLPRIVLSASSGRIPDAEAELTAAPDSAPPPRAEADAPSSSLEAEGGGP</sequence>
<dbReference type="InterPro" id="IPR029058">
    <property type="entry name" value="AB_hydrolase_fold"/>
</dbReference>
<accession>A0A150PE38</accession>
<evidence type="ECO:0008006" key="4">
    <source>
        <dbReference type="Google" id="ProtNLM"/>
    </source>
</evidence>
<name>A0A150PE38_SORCE</name>
<dbReference type="Gene3D" id="3.40.50.1820">
    <property type="entry name" value="alpha/beta hydrolase"/>
    <property type="match status" value="1"/>
</dbReference>
<gene>
    <name evidence="2" type="ORF">BE08_30015</name>
</gene>
<organism evidence="2 3">
    <name type="scientific">Sorangium cellulosum</name>
    <name type="common">Polyangium cellulosum</name>
    <dbReference type="NCBI Taxonomy" id="56"/>
    <lineage>
        <taxon>Bacteria</taxon>
        <taxon>Pseudomonadati</taxon>
        <taxon>Myxococcota</taxon>
        <taxon>Polyangia</taxon>
        <taxon>Polyangiales</taxon>
        <taxon>Polyangiaceae</taxon>
        <taxon>Sorangium</taxon>
    </lineage>
</organism>
<dbReference type="EMBL" id="JELY01001983">
    <property type="protein sequence ID" value="KYF53961.1"/>
    <property type="molecule type" value="Genomic_DNA"/>
</dbReference>
<dbReference type="Proteomes" id="UP000075420">
    <property type="component" value="Unassembled WGS sequence"/>
</dbReference>
<protein>
    <recommendedName>
        <fullName evidence="4">DUF676 domain-containing protein</fullName>
    </recommendedName>
</protein>
<proteinExistence type="predicted"/>
<evidence type="ECO:0000313" key="2">
    <source>
        <dbReference type="EMBL" id="KYF53961.1"/>
    </source>
</evidence>
<comment type="caution">
    <text evidence="2">The sequence shown here is derived from an EMBL/GenBank/DDBJ whole genome shotgun (WGS) entry which is preliminary data.</text>
</comment>
<dbReference type="SUPFAM" id="SSF53474">
    <property type="entry name" value="alpha/beta-Hydrolases"/>
    <property type="match status" value="1"/>
</dbReference>
<evidence type="ECO:0000256" key="1">
    <source>
        <dbReference type="SAM" id="MobiDB-lite"/>
    </source>
</evidence>
<dbReference type="AlphaFoldDB" id="A0A150PE38"/>
<feature type="region of interest" description="Disordered" evidence="1">
    <location>
        <begin position="422"/>
        <end position="458"/>
    </location>
</feature>
<reference evidence="2 3" key="1">
    <citation type="submission" date="2014-02" db="EMBL/GenBank/DDBJ databases">
        <title>The small core and large imbalanced accessory genome model reveals a collaborative survival strategy of Sorangium cellulosum strains in nature.</title>
        <authorList>
            <person name="Han K."/>
            <person name="Peng R."/>
            <person name="Blom J."/>
            <person name="Li Y.-Z."/>
        </authorList>
    </citation>
    <scope>NUCLEOTIDE SEQUENCE [LARGE SCALE GENOMIC DNA]</scope>
    <source>
        <strain evidence="2 3">So0157-25</strain>
    </source>
</reference>